<sequence length="286" mass="27808">MGERLSGDGRPGRGPVPPGAVSGAPGPADAAALETALAAVLRTGDTDPRAEQRAVAAFRDARAAGAHRARTRRRDDWRPAAERRARRSLKMTFGAVFASLALGGVAVAAIGSAGSSAGGTGAGARAGHPSAVAPARPGGAPAVAPSDGSRPTDRPPSAKDTEAHCRAYEHVKGRGKALDSTAWQRLVTAAGGEDKVAAYCSEQLKRATATPSGTAGKGRTGNSGKSGEGSGHTGSGTTDRTGGSGKGTDSGKTGTSGTGTSGGTSAGTGHSGGNGRTGGGKSGGKH</sequence>
<feature type="compositionally biased region" description="Basic and acidic residues" evidence="1">
    <location>
        <begin position="150"/>
        <end position="172"/>
    </location>
</feature>
<evidence type="ECO:0000256" key="1">
    <source>
        <dbReference type="SAM" id="MobiDB-lite"/>
    </source>
</evidence>
<keyword evidence="2" id="KW-0472">Membrane</keyword>
<keyword evidence="2" id="KW-0812">Transmembrane</keyword>
<keyword evidence="2" id="KW-1133">Transmembrane helix</keyword>
<evidence type="ECO:0000313" key="4">
    <source>
        <dbReference type="Proteomes" id="UP000035366"/>
    </source>
</evidence>
<feature type="region of interest" description="Disordered" evidence="1">
    <location>
        <begin position="207"/>
        <end position="286"/>
    </location>
</feature>
<protein>
    <submittedName>
        <fullName evidence="3">Uncharacterized protein</fullName>
    </submittedName>
</protein>
<feature type="compositionally biased region" description="Basic and acidic residues" evidence="1">
    <location>
        <begin position="73"/>
        <end position="83"/>
    </location>
</feature>
<feature type="compositionally biased region" description="Gly residues" evidence="1">
    <location>
        <begin position="215"/>
        <end position="234"/>
    </location>
</feature>
<feature type="region of interest" description="Disordered" evidence="1">
    <location>
        <begin position="115"/>
        <end position="180"/>
    </location>
</feature>
<dbReference type="RefSeq" id="WP_208899751.1">
    <property type="nucleotide sequence ID" value="NZ_CP011497.1"/>
</dbReference>
<feature type="compositionally biased region" description="Basic and acidic residues" evidence="1">
    <location>
        <begin position="1"/>
        <end position="11"/>
    </location>
</feature>
<keyword evidence="4" id="KW-1185">Reference proteome</keyword>
<gene>
    <name evidence="3" type="ORF">ABB07_18310</name>
</gene>
<evidence type="ECO:0000313" key="3">
    <source>
        <dbReference type="EMBL" id="AKJ11916.1"/>
    </source>
</evidence>
<feature type="region of interest" description="Disordered" evidence="1">
    <location>
        <begin position="1"/>
        <end position="28"/>
    </location>
</feature>
<feature type="compositionally biased region" description="Low complexity" evidence="1">
    <location>
        <begin position="19"/>
        <end position="28"/>
    </location>
</feature>
<organism evidence="3 4">
    <name type="scientific">Streptomyces incarnatus</name>
    <dbReference type="NCBI Taxonomy" id="665007"/>
    <lineage>
        <taxon>Bacteria</taxon>
        <taxon>Bacillati</taxon>
        <taxon>Actinomycetota</taxon>
        <taxon>Actinomycetes</taxon>
        <taxon>Kitasatosporales</taxon>
        <taxon>Streptomycetaceae</taxon>
        <taxon>Streptomyces</taxon>
    </lineage>
</organism>
<accession>A0ABM5TLL9</accession>
<dbReference type="Proteomes" id="UP000035366">
    <property type="component" value="Chromosome"/>
</dbReference>
<proteinExistence type="predicted"/>
<feature type="compositionally biased region" description="Low complexity" evidence="1">
    <location>
        <begin position="125"/>
        <end position="146"/>
    </location>
</feature>
<reference evidence="3 4" key="1">
    <citation type="journal article" date="2015" name="ISME J.">
        <title>Draft Genome Sequence of Streptomyces incarnatus NRRL8089, which Produces the Nucleoside Antibiotic Sinefungin.</title>
        <authorList>
            <person name="Oshima K."/>
            <person name="Hattori M."/>
            <person name="Shimizu H."/>
            <person name="Fukuda K."/>
            <person name="Nemoto M."/>
            <person name="Inagaki K."/>
            <person name="Tamura T."/>
        </authorList>
    </citation>
    <scope>NUCLEOTIDE SEQUENCE [LARGE SCALE GENOMIC DNA]</scope>
    <source>
        <strain evidence="3 4">NRRL 8089</strain>
    </source>
</reference>
<name>A0ABM5TLL9_9ACTN</name>
<feature type="compositionally biased region" description="Gly residues" evidence="1">
    <location>
        <begin position="242"/>
        <end position="286"/>
    </location>
</feature>
<feature type="transmembrane region" description="Helical" evidence="2">
    <location>
        <begin position="93"/>
        <end position="111"/>
    </location>
</feature>
<feature type="region of interest" description="Disordered" evidence="1">
    <location>
        <begin position="58"/>
        <end position="85"/>
    </location>
</feature>
<evidence type="ECO:0000256" key="2">
    <source>
        <dbReference type="SAM" id="Phobius"/>
    </source>
</evidence>
<dbReference type="EMBL" id="CP011497">
    <property type="protein sequence ID" value="AKJ11916.1"/>
    <property type="molecule type" value="Genomic_DNA"/>
</dbReference>